<proteinExistence type="predicted"/>
<keyword evidence="2" id="KW-1185">Reference proteome</keyword>
<dbReference type="AlphaFoldDB" id="A0A840BIS2"/>
<evidence type="ECO:0008006" key="3">
    <source>
        <dbReference type="Google" id="ProtNLM"/>
    </source>
</evidence>
<evidence type="ECO:0000313" key="2">
    <source>
        <dbReference type="Proteomes" id="UP000561045"/>
    </source>
</evidence>
<dbReference type="EMBL" id="JACIET010000001">
    <property type="protein sequence ID" value="MBB4011482.1"/>
    <property type="molecule type" value="Genomic_DNA"/>
</dbReference>
<dbReference type="SUPFAM" id="SSF56059">
    <property type="entry name" value="Glutathione synthetase ATP-binding domain-like"/>
    <property type="match status" value="1"/>
</dbReference>
<organism evidence="1 2">
    <name type="scientific">Niveibacterium umoris</name>
    <dbReference type="NCBI Taxonomy" id="1193620"/>
    <lineage>
        <taxon>Bacteria</taxon>
        <taxon>Pseudomonadati</taxon>
        <taxon>Pseudomonadota</taxon>
        <taxon>Betaproteobacteria</taxon>
        <taxon>Rhodocyclales</taxon>
        <taxon>Rhodocyclaceae</taxon>
        <taxon>Niveibacterium</taxon>
    </lineage>
</organism>
<dbReference type="Proteomes" id="UP000561045">
    <property type="component" value="Unassembled WGS sequence"/>
</dbReference>
<sequence>MKEAPAPRPGKGAALASWLNQRCACVTLDRAQLRKELRGDQHDGALIAMIEEARPHLFSETTLYVGERDLGRIRAFVAAHERIVALEGWQQMALSDAPSAASTPCNARSVFMGYDLHLGDTGPQLIEINTNAGGGLLNAVLARAQRMCCNATRFEAENDPTETAFIEMFRAEWAAVREDAPLRHIAIVDDAPAEQYLLPEFLLFQRLFERAGLSASICDPRDLSVSGGRLMLGGQAVDLVYNRSTDFYFDAPASAALREAWMRQRAVITPHPRAHALYADKRHLARLSDAAFLRSIGAADNDIALCLALVPETRRVVAADAATLWRERGDWFFKPATGFGGKATYRGDKLTRRVFDEIMAGNYVAQRHVLPAARVQCVGGEEVQLKSDLRAYAYAGAVQLFAARLYRGQTTNFRTPGGGFAAVEAIPDAGTD</sequence>
<dbReference type="RefSeq" id="WP_183632085.1">
    <property type="nucleotide sequence ID" value="NZ_BAABLE010000011.1"/>
</dbReference>
<accession>A0A840BIS2</accession>
<evidence type="ECO:0000313" key="1">
    <source>
        <dbReference type="EMBL" id="MBB4011482.1"/>
    </source>
</evidence>
<protein>
    <recommendedName>
        <fullName evidence="3">Circularly permuted type 2 ATP-grasp protein</fullName>
    </recommendedName>
</protein>
<gene>
    <name evidence="1" type="ORF">GGR36_000790</name>
</gene>
<reference evidence="1 2" key="1">
    <citation type="submission" date="2020-08" db="EMBL/GenBank/DDBJ databases">
        <title>Genomic Encyclopedia of Type Strains, Phase IV (KMG-IV): sequencing the most valuable type-strain genomes for metagenomic binning, comparative biology and taxonomic classification.</title>
        <authorList>
            <person name="Goeker M."/>
        </authorList>
    </citation>
    <scope>NUCLEOTIDE SEQUENCE [LARGE SCALE GENOMIC DNA]</scope>
    <source>
        <strain evidence="1 2">DSM 106739</strain>
    </source>
</reference>
<name>A0A840BIS2_9RHOO</name>
<comment type="caution">
    <text evidence="1">The sequence shown here is derived from an EMBL/GenBank/DDBJ whole genome shotgun (WGS) entry which is preliminary data.</text>
</comment>